<dbReference type="SUPFAM" id="SSF53955">
    <property type="entry name" value="Lysozyme-like"/>
    <property type="match status" value="1"/>
</dbReference>
<dbReference type="EMBL" id="JAUCMN010000001">
    <property type="protein sequence ID" value="MDM7890485.1"/>
    <property type="molecule type" value="Genomic_DNA"/>
</dbReference>
<feature type="compositionally biased region" description="Polar residues" evidence="1">
    <location>
        <begin position="215"/>
        <end position="225"/>
    </location>
</feature>
<keyword evidence="5" id="KW-1185">Reference proteome</keyword>
<gene>
    <name evidence="4" type="ORF">QUG93_02180</name>
</gene>
<dbReference type="Pfam" id="PF01464">
    <property type="entry name" value="SLT"/>
    <property type="match status" value="1"/>
</dbReference>
<feature type="compositionally biased region" description="Low complexity" evidence="1">
    <location>
        <begin position="50"/>
        <end position="67"/>
    </location>
</feature>
<feature type="region of interest" description="Disordered" evidence="1">
    <location>
        <begin position="1"/>
        <end position="31"/>
    </location>
</feature>
<keyword evidence="2" id="KW-0472">Membrane</keyword>
<protein>
    <submittedName>
        <fullName evidence="4">Lytic transglycosylase domain-containing protein</fullName>
    </submittedName>
</protein>
<keyword evidence="2" id="KW-1133">Transmembrane helix</keyword>
<sequence length="327" mass="34237">MGRHTADNSSDRGTREHLDRPVVGERRAARDRLRTAEHAVLHATPRVETASVPSGPLSAPSSAPTGAVATAASPTTGPVLVRGPITPTGTTDPRIVKQRRAVAAPATAKAPRTINSFMRKRATIPALSFFAVFGFVGGSLFNPMQPDVAQAAVVAPVLVKAPVEPQQYTAHGTYAAFDVSRDGYGVTLPKPKVVPKPAVTETETDTTDTAAKAVSPSNTLANTAATPDPGSAQAIAQQMVAARGWGADQYNCLVSLWNKESGWRVNAYNPSGAYGIPQALPGSKMATAGADWQTNPATQITWGLNYISGVYGTPCGAWGHSVANNWY</sequence>
<evidence type="ECO:0000256" key="2">
    <source>
        <dbReference type="SAM" id="Phobius"/>
    </source>
</evidence>
<dbReference type="RefSeq" id="WP_289471967.1">
    <property type="nucleotide sequence ID" value="NZ_JAUCMN010000001.1"/>
</dbReference>
<dbReference type="InterPro" id="IPR008258">
    <property type="entry name" value="Transglycosylase_SLT_dom_1"/>
</dbReference>
<dbReference type="InterPro" id="IPR023346">
    <property type="entry name" value="Lysozyme-like_dom_sf"/>
</dbReference>
<feature type="compositionally biased region" description="Low complexity" evidence="1">
    <location>
        <begin position="197"/>
        <end position="211"/>
    </location>
</feature>
<evidence type="ECO:0000313" key="4">
    <source>
        <dbReference type="EMBL" id="MDM7890485.1"/>
    </source>
</evidence>
<comment type="caution">
    <text evidence="4">The sequence shown here is derived from an EMBL/GenBank/DDBJ whole genome shotgun (WGS) entry which is preliminary data.</text>
</comment>
<name>A0ABT7TLM2_9MICO</name>
<feature type="region of interest" description="Disordered" evidence="1">
    <location>
        <begin position="45"/>
        <end position="92"/>
    </location>
</feature>
<dbReference type="Proteomes" id="UP001236404">
    <property type="component" value="Unassembled WGS sequence"/>
</dbReference>
<feature type="domain" description="Transglycosylase SLT" evidence="3">
    <location>
        <begin position="250"/>
        <end position="318"/>
    </location>
</feature>
<feature type="region of interest" description="Disordered" evidence="1">
    <location>
        <begin position="197"/>
        <end position="229"/>
    </location>
</feature>
<evidence type="ECO:0000313" key="5">
    <source>
        <dbReference type="Proteomes" id="UP001236404"/>
    </source>
</evidence>
<proteinExistence type="predicted"/>
<organism evidence="4 5">
    <name type="scientific">Curtobacterium caseinilyticum</name>
    <dbReference type="NCBI Taxonomy" id="3055137"/>
    <lineage>
        <taxon>Bacteria</taxon>
        <taxon>Bacillati</taxon>
        <taxon>Actinomycetota</taxon>
        <taxon>Actinomycetes</taxon>
        <taxon>Micrococcales</taxon>
        <taxon>Microbacteriaceae</taxon>
        <taxon>Curtobacterium</taxon>
    </lineage>
</organism>
<dbReference type="Gene3D" id="1.10.530.10">
    <property type="match status" value="1"/>
</dbReference>
<feature type="transmembrane region" description="Helical" evidence="2">
    <location>
        <begin position="122"/>
        <end position="141"/>
    </location>
</feature>
<reference evidence="4 5" key="1">
    <citation type="submission" date="2023-06" db="EMBL/GenBank/DDBJ databases">
        <authorList>
            <person name="Feng G."/>
            <person name="Li J."/>
            <person name="Zhu H."/>
        </authorList>
    </citation>
    <scope>NUCLEOTIDE SEQUENCE [LARGE SCALE GENOMIC DNA]</scope>
    <source>
        <strain evidence="4 5">RHCKG28</strain>
    </source>
</reference>
<evidence type="ECO:0000256" key="1">
    <source>
        <dbReference type="SAM" id="MobiDB-lite"/>
    </source>
</evidence>
<keyword evidence="2" id="KW-0812">Transmembrane</keyword>
<evidence type="ECO:0000259" key="3">
    <source>
        <dbReference type="Pfam" id="PF01464"/>
    </source>
</evidence>
<accession>A0ABT7TLM2</accession>